<gene>
    <name evidence="1" type="ORF">WN944_013739</name>
</gene>
<reference evidence="1 2" key="1">
    <citation type="submission" date="2024-05" db="EMBL/GenBank/DDBJ databases">
        <title>Haplotype-resolved chromosome-level genome assembly of Huyou (Citrus changshanensis).</title>
        <authorList>
            <person name="Miao C."/>
            <person name="Chen W."/>
            <person name="Wu Y."/>
            <person name="Wang L."/>
            <person name="Zhao S."/>
            <person name="Grierson D."/>
            <person name="Xu C."/>
            <person name="Chen K."/>
        </authorList>
    </citation>
    <scope>NUCLEOTIDE SEQUENCE [LARGE SCALE GENOMIC DNA]</scope>
    <source>
        <strain evidence="1">01-14</strain>
        <tissue evidence="1">Leaf</tissue>
    </source>
</reference>
<sequence>MLDDALVSALLLDGSSWNLPLFHQHLAMDVFYIIKRKLPPQRVAATESCRILINTRSTWSNQVTTAVCIFGISIVLHRSVEFLGDGGLYKS</sequence>
<protein>
    <submittedName>
        <fullName evidence="1">Uncharacterized protein</fullName>
    </submittedName>
</protein>
<dbReference type="EMBL" id="JBCGBO010000005">
    <property type="protein sequence ID" value="KAK9198554.1"/>
    <property type="molecule type" value="Genomic_DNA"/>
</dbReference>
<comment type="caution">
    <text evidence="1">The sequence shown here is derived from an EMBL/GenBank/DDBJ whole genome shotgun (WGS) entry which is preliminary data.</text>
</comment>
<dbReference type="AlphaFoldDB" id="A0AAP0M5K2"/>
<organism evidence="1 2">
    <name type="scientific">Citrus x changshan-huyou</name>
    <dbReference type="NCBI Taxonomy" id="2935761"/>
    <lineage>
        <taxon>Eukaryota</taxon>
        <taxon>Viridiplantae</taxon>
        <taxon>Streptophyta</taxon>
        <taxon>Embryophyta</taxon>
        <taxon>Tracheophyta</taxon>
        <taxon>Spermatophyta</taxon>
        <taxon>Magnoliopsida</taxon>
        <taxon>eudicotyledons</taxon>
        <taxon>Gunneridae</taxon>
        <taxon>Pentapetalae</taxon>
        <taxon>rosids</taxon>
        <taxon>malvids</taxon>
        <taxon>Sapindales</taxon>
        <taxon>Rutaceae</taxon>
        <taxon>Aurantioideae</taxon>
        <taxon>Citrus</taxon>
    </lineage>
</organism>
<evidence type="ECO:0000313" key="1">
    <source>
        <dbReference type="EMBL" id="KAK9198554.1"/>
    </source>
</evidence>
<name>A0AAP0M5K2_9ROSI</name>
<proteinExistence type="predicted"/>
<dbReference type="Proteomes" id="UP001428341">
    <property type="component" value="Unassembled WGS sequence"/>
</dbReference>
<keyword evidence="2" id="KW-1185">Reference proteome</keyword>
<evidence type="ECO:0000313" key="2">
    <source>
        <dbReference type="Proteomes" id="UP001428341"/>
    </source>
</evidence>
<accession>A0AAP0M5K2</accession>